<dbReference type="InterPro" id="IPR050696">
    <property type="entry name" value="FtsA/MreB"/>
</dbReference>
<dbReference type="PANTHER" id="PTHR32432">
    <property type="entry name" value="CELL DIVISION PROTEIN FTSA-RELATED"/>
    <property type="match status" value="1"/>
</dbReference>
<evidence type="ECO:0000313" key="2">
    <source>
        <dbReference type="Proteomes" id="UP000234857"/>
    </source>
</evidence>
<dbReference type="Proteomes" id="UP000234857">
    <property type="component" value="Unassembled WGS sequence"/>
</dbReference>
<dbReference type="Gene3D" id="3.30.420.40">
    <property type="match status" value="2"/>
</dbReference>
<dbReference type="Gene3D" id="3.30.1490.300">
    <property type="match status" value="1"/>
</dbReference>
<dbReference type="PANTHER" id="PTHR32432:SF3">
    <property type="entry name" value="ETHANOLAMINE UTILIZATION PROTEIN EUTJ"/>
    <property type="match status" value="1"/>
</dbReference>
<proteinExistence type="predicted"/>
<dbReference type="AlphaFoldDB" id="A0A2N5ZEM3"/>
<accession>A0A2N5ZEM3</accession>
<comment type="caution">
    <text evidence="1">The sequence shown here is derived from an EMBL/GenBank/DDBJ whole genome shotgun (WGS) entry which is preliminary data.</text>
</comment>
<sequence>MGLFSFNDKKIIIDIGTYFTKAVVVEEKLENGAKINFSIEPSGFQLDFSPLQESKVEDEENFIETLRLAYSRLKTMEKNVFINIPDHFVVIRLITLKPEEHKGISSKENLENAVLKKLKPSLPVNIDRWFFDMQMVDEIDGNKIFLVEAMLRSNLFEIERLVRKIGLNPVGVDINSFNCSNLFADYFEKKGNHEKNISLVCINNKSTTIMIFRNGNLRTAQTRLIGGEDLIKRIAEGKGISIKDAAKVMQEETVFLPELAEQQDLIENYRYIKEVYSELIISLFNMFEYYTENFKESEIHEVIITGGLSNMNNIAENLEARLNIPVIRGSDLKSFKDKDGNEISSEKVNILASCVGSAFRE</sequence>
<gene>
    <name evidence="1" type="ORF">C0601_08285</name>
</gene>
<name>A0A2N5ZEM3_MUIH1</name>
<evidence type="ECO:0008006" key="3">
    <source>
        <dbReference type="Google" id="ProtNLM"/>
    </source>
</evidence>
<dbReference type="EMBL" id="PKTG01000095">
    <property type="protein sequence ID" value="PLX17112.1"/>
    <property type="molecule type" value="Genomic_DNA"/>
</dbReference>
<dbReference type="InterPro" id="IPR043129">
    <property type="entry name" value="ATPase_NBD"/>
</dbReference>
<reference evidence="1 2" key="1">
    <citation type="submission" date="2017-11" db="EMBL/GenBank/DDBJ databases">
        <title>Genome-resolved metagenomics identifies genetic mobility, metabolic interactions, and unexpected diversity in perchlorate-reducing communities.</title>
        <authorList>
            <person name="Barnum T.P."/>
            <person name="Figueroa I.A."/>
            <person name="Carlstrom C.I."/>
            <person name="Lucas L.N."/>
            <person name="Engelbrektson A.L."/>
            <person name="Coates J.D."/>
        </authorList>
    </citation>
    <scope>NUCLEOTIDE SEQUENCE [LARGE SCALE GENOMIC DNA]</scope>
    <source>
        <strain evidence="1">BM706</strain>
    </source>
</reference>
<dbReference type="SUPFAM" id="SSF53067">
    <property type="entry name" value="Actin-like ATPase domain"/>
    <property type="match status" value="1"/>
</dbReference>
<dbReference type="CDD" id="cd24004">
    <property type="entry name" value="ASKHA_NBD_PilM-like"/>
    <property type="match status" value="1"/>
</dbReference>
<dbReference type="Pfam" id="PF11104">
    <property type="entry name" value="PilM_2"/>
    <property type="match status" value="1"/>
</dbReference>
<evidence type="ECO:0000313" key="1">
    <source>
        <dbReference type="EMBL" id="PLX17112.1"/>
    </source>
</evidence>
<dbReference type="InterPro" id="IPR005883">
    <property type="entry name" value="PilM"/>
</dbReference>
<organism evidence="1 2">
    <name type="scientific">Muiribacterium halophilum</name>
    <dbReference type="NCBI Taxonomy" id="2053465"/>
    <lineage>
        <taxon>Bacteria</taxon>
        <taxon>Candidatus Muiribacteriota</taxon>
        <taxon>Candidatus Muiribacteriia</taxon>
        <taxon>Candidatus Muiribacteriales</taxon>
        <taxon>Candidatus Muiribacteriaceae</taxon>
        <taxon>Candidatus Muiribacterium</taxon>
    </lineage>
</organism>
<protein>
    <recommendedName>
        <fullName evidence="3">SHS2 domain-containing protein</fullName>
    </recommendedName>
</protein>